<dbReference type="PANTHER" id="PTHR16099:SF5">
    <property type="entry name" value="NUCLEOTIDE TRIPHOSPHATE DIPHOSPHATASE NUDT15"/>
    <property type="match status" value="1"/>
</dbReference>
<gene>
    <name evidence="4" type="ORF">BT96DRAFT_1021756</name>
</gene>
<dbReference type="PROSITE" id="PS00893">
    <property type="entry name" value="NUDIX_BOX"/>
    <property type="match status" value="1"/>
</dbReference>
<dbReference type="InterPro" id="IPR015797">
    <property type="entry name" value="NUDIX_hydrolase-like_dom_sf"/>
</dbReference>
<dbReference type="PRINTS" id="PR00502">
    <property type="entry name" value="NUDIXFAMILY"/>
</dbReference>
<protein>
    <recommendedName>
        <fullName evidence="3">Nudix hydrolase domain-containing protein</fullName>
    </recommendedName>
</protein>
<dbReference type="GO" id="GO:0005829">
    <property type="term" value="C:cytosol"/>
    <property type="evidence" value="ECO:0007669"/>
    <property type="project" value="TreeGrafter"/>
</dbReference>
<evidence type="ECO:0000313" key="5">
    <source>
        <dbReference type="Proteomes" id="UP000799118"/>
    </source>
</evidence>
<sequence>MALESIISGSPKVGVGVFVLNREGRFVLGKRKGSHGQGTWALPGGHLEAGESFEACAAREVLEETNITIKNVRFLTATNDVMAAEGKHYVTVWVAG</sequence>
<name>A0A6A4HF43_9AGAR</name>
<evidence type="ECO:0000313" key="4">
    <source>
        <dbReference type="EMBL" id="KAE9395847.1"/>
    </source>
</evidence>
<accession>A0A6A4HF43</accession>
<keyword evidence="5" id="KW-1185">Reference proteome</keyword>
<dbReference type="EMBL" id="ML769524">
    <property type="protein sequence ID" value="KAE9395847.1"/>
    <property type="molecule type" value="Genomic_DNA"/>
</dbReference>
<dbReference type="InterPro" id="IPR020084">
    <property type="entry name" value="NUDIX_hydrolase_CS"/>
</dbReference>
<proteinExistence type="inferred from homology"/>
<feature type="domain" description="Nudix hydrolase" evidence="3">
    <location>
        <begin position="10"/>
        <end position="96"/>
    </location>
</feature>
<dbReference type="GO" id="GO:0006203">
    <property type="term" value="P:dGTP catabolic process"/>
    <property type="evidence" value="ECO:0007669"/>
    <property type="project" value="TreeGrafter"/>
</dbReference>
<organism evidence="4 5">
    <name type="scientific">Gymnopus androsaceus JB14</name>
    <dbReference type="NCBI Taxonomy" id="1447944"/>
    <lineage>
        <taxon>Eukaryota</taxon>
        <taxon>Fungi</taxon>
        <taxon>Dikarya</taxon>
        <taxon>Basidiomycota</taxon>
        <taxon>Agaricomycotina</taxon>
        <taxon>Agaricomycetes</taxon>
        <taxon>Agaricomycetidae</taxon>
        <taxon>Agaricales</taxon>
        <taxon>Marasmiineae</taxon>
        <taxon>Omphalotaceae</taxon>
        <taxon>Gymnopus</taxon>
    </lineage>
</organism>
<dbReference type="AlphaFoldDB" id="A0A6A4HF43"/>
<comment type="similarity">
    <text evidence="2">Belongs to the Nudix hydrolase family.</text>
</comment>
<evidence type="ECO:0000259" key="3">
    <source>
        <dbReference type="PROSITE" id="PS51462"/>
    </source>
</evidence>
<dbReference type="PANTHER" id="PTHR16099">
    <property type="entry name" value="8-OXO-DGTP DIPHOSPHATES NUDT15"/>
    <property type="match status" value="1"/>
</dbReference>
<dbReference type="SUPFAM" id="SSF55811">
    <property type="entry name" value="Nudix"/>
    <property type="match status" value="1"/>
</dbReference>
<dbReference type="OrthoDB" id="447842at2759"/>
<dbReference type="Pfam" id="PF00293">
    <property type="entry name" value="NUDIX"/>
    <property type="match status" value="1"/>
</dbReference>
<dbReference type="FunFam" id="3.90.79.10:FF:000060">
    <property type="entry name" value="Nudix hydrolase 1"/>
    <property type="match status" value="1"/>
</dbReference>
<dbReference type="Gene3D" id="3.90.79.10">
    <property type="entry name" value="Nucleoside Triphosphate Pyrophosphohydrolase"/>
    <property type="match status" value="1"/>
</dbReference>
<keyword evidence="1 2" id="KW-0378">Hydrolase</keyword>
<evidence type="ECO:0000256" key="2">
    <source>
        <dbReference type="RuleBase" id="RU003476"/>
    </source>
</evidence>
<reference evidence="4" key="1">
    <citation type="journal article" date="2019" name="Environ. Microbiol.">
        <title>Fungal ecological strategies reflected in gene transcription - a case study of two litter decomposers.</title>
        <authorList>
            <person name="Barbi F."/>
            <person name="Kohler A."/>
            <person name="Barry K."/>
            <person name="Baskaran P."/>
            <person name="Daum C."/>
            <person name="Fauchery L."/>
            <person name="Ihrmark K."/>
            <person name="Kuo A."/>
            <person name="LaButti K."/>
            <person name="Lipzen A."/>
            <person name="Morin E."/>
            <person name="Grigoriev I.V."/>
            <person name="Henrissat B."/>
            <person name="Lindahl B."/>
            <person name="Martin F."/>
        </authorList>
    </citation>
    <scope>NUCLEOTIDE SEQUENCE</scope>
    <source>
        <strain evidence="4">JB14</strain>
    </source>
</reference>
<dbReference type="Proteomes" id="UP000799118">
    <property type="component" value="Unassembled WGS sequence"/>
</dbReference>
<dbReference type="CDD" id="cd04678">
    <property type="entry name" value="NUDIX_MTH2_Nudt15"/>
    <property type="match status" value="1"/>
</dbReference>
<dbReference type="PROSITE" id="PS51462">
    <property type="entry name" value="NUDIX"/>
    <property type="match status" value="1"/>
</dbReference>
<dbReference type="InterPro" id="IPR020476">
    <property type="entry name" value="Nudix_hydrolase"/>
</dbReference>
<dbReference type="GO" id="GO:0035539">
    <property type="term" value="F:8-oxo-7,8-dihydrodeoxyguanosine triphosphate pyrophosphatase activity"/>
    <property type="evidence" value="ECO:0007669"/>
    <property type="project" value="TreeGrafter"/>
</dbReference>
<dbReference type="InterPro" id="IPR000086">
    <property type="entry name" value="NUDIX_hydrolase_dom"/>
</dbReference>
<evidence type="ECO:0000256" key="1">
    <source>
        <dbReference type="ARBA" id="ARBA00022801"/>
    </source>
</evidence>